<evidence type="ECO:0000256" key="1">
    <source>
        <dbReference type="ARBA" id="ARBA00004141"/>
    </source>
</evidence>
<evidence type="ECO:0000259" key="10">
    <source>
        <dbReference type="Pfam" id="PF07885"/>
    </source>
</evidence>
<feature type="transmembrane region" description="Helical" evidence="9">
    <location>
        <begin position="319"/>
        <end position="337"/>
    </location>
</feature>
<feature type="transmembrane region" description="Helical" evidence="9">
    <location>
        <begin position="106"/>
        <end position="124"/>
    </location>
</feature>
<evidence type="ECO:0000256" key="7">
    <source>
        <dbReference type="ARBA" id="ARBA00023303"/>
    </source>
</evidence>
<comment type="subcellular location">
    <subcellularLocation>
        <location evidence="1">Membrane</location>
        <topology evidence="1">Multi-pass membrane protein</topology>
    </subcellularLocation>
</comment>
<feature type="compositionally biased region" description="Basic and acidic residues" evidence="8">
    <location>
        <begin position="461"/>
        <end position="501"/>
    </location>
</feature>
<feature type="transmembrane region" description="Helical" evidence="9">
    <location>
        <begin position="136"/>
        <end position="159"/>
    </location>
</feature>
<feature type="domain" description="Potassium channel" evidence="10">
    <location>
        <begin position="188"/>
        <end position="258"/>
    </location>
</feature>
<dbReference type="PANTHER" id="PTHR11003">
    <property type="entry name" value="POTASSIUM CHANNEL, SUBFAMILY K"/>
    <property type="match status" value="1"/>
</dbReference>
<feature type="region of interest" description="Disordered" evidence="8">
    <location>
        <begin position="443"/>
        <end position="563"/>
    </location>
</feature>
<dbReference type="GO" id="GO:0015271">
    <property type="term" value="F:outward rectifier potassium channel activity"/>
    <property type="evidence" value="ECO:0007669"/>
    <property type="project" value="TreeGrafter"/>
</dbReference>
<dbReference type="Proteomes" id="UP000076532">
    <property type="component" value="Unassembled WGS sequence"/>
</dbReference>
<evidence type="ECO:0000256" key="3">
    <source>
        <dbReference type="ARBA" id="ARBA00022692"/>
    </source>
</evidence>
<feature type="transmembrane region" description="Helical" evidence="9">
    <location>
        <begin position="204"/>
        <end position="222"/>
    </location>
</feature>
<dbReference type="SUPFAM" id="SSF81324">
    <property type="entry name" value="Voltage-gated potassium channels"/>
    <property type="match status" value="2"/>
</dbReference>
<dbReference type="EMBL" id="KV417501">
    <property type="protein sequence ID" value="KZP28827.1"/>
    <property type="molecule type" value="Genomic_DNA"/>
</dbReference>
<proteinExistence type="predicted"/>
<feature type="region of interest" description="Disordered" evidence="8">
    <location>
        <begin position="685"/>
        <end position="735"/>
    </location>
</feature>
<feature type="compositionally biased region" description="Basic and acidic residues" evidence="8">
    <location>
        <begin position="685"/>
        <end position="727"/>
    </location>
</feature>
<accession>A0A166RZE6</accession>
<dbReference type="AlphaFoldDB" id="A0A166RZE6"/>
<evidence type="ECO:0000256" key="5">
    <source>
        <dbReference type="ARBA" id="ARBA00023065"/>
    </source>
</evidence>
<feature type="transmembrane region" description="Helical" evidence="9">
    <location>
        <begin position="25"/>
        <end position="43"/>
    </location>
</feature>
<keyword evidence="12" id="KW-1185">Reference proteome</keyword>
<evidence type="ECO:0000256" key="9">
    <source>
        <dbReference type="SAM" id="Phobius"/>
    </source>
</evidence>
<dbReference type="OrthoDB" id="297496at2759"/>
<dbReference type="Pfam" id="PF07885">
    <property type="entry name" value="Ion_trans_2"/>
    <property type="match status" value="2"/>
</dbReference>
<reference evidence="11 12" key="1">
    <citation type="journal article" date="2016" name="Mol. Biol. Evol.">
        <title>Comparative Genomics of Early-Diverging Mushroom-Forming Fungi Provides Insights into the Origins of Lignocellulose Decay Capabilities.</title>
        <authorList>
            <person name="Nagy L.G."/>
            <person name="Riley R."/>
            <person name="Tritt A."/>
            <person name="Adam C."/>
            <person name="Daum C."/>
            <person name="Floudas D."/>
            <person name="Sun H."/>
            <person name="Yadav J.S."/>
            <person name="Pangilinan J."/>
            <person name="Larsson K.H."/>
            <person name="Matsuura K."/>
            <person name="Barry K."/>
            <person name="Labutti K."/>
            <person name="Kuo R."/>
            <person name="Ohm R.A."/>
            <person name="Bhattacharya S.S."/>
            <person name="Shirouzu T."/>
            <person name="Yoshinaga Y."/>
            <person name="Martin F.M."/>
            <person name="Grigoriev I.V."/>
            <person name="Hibbett D.S."/>
        </authorList>
    </citation>
    <scope>NUCLEOTIDE SEQUENCE [LARGE SCALE GENOMIC DNA]</scope>
    <source>
        <strain evidence="11 12">CBS 109695</strain>
    </source>
</reference>
<keyword evidence="6 9" id="KW-0472">Membrane</keyword>
<dbReference type="PANTHER" id="PTHR11003:SF291">
    <property type="entry name" value="IP11374P"/>
    <property type="match status" value="1"/>
</dbReference>
<protein>
    <submittedName>
        <fullName evidence="11">Voltage-gated potassium channel</fullName>
    </submittedName>
</protein>
<feature type="domain" description="Potassium channel" evidence="10">
    <location>
        <begin position="326"/>
        <end position="394"/>
    </location>
</feature>
<feature type="transmembrane region" description="Helical" evidence="9">
    <location>
        <begin position="344"/>
        <end position="361"/>
    </location>
</feature>
<keyword evidence="3 9" id="KW-0812">Transmembrane</keyword>
<dbReference type="Gene3D" id="1.10.287.70">
    <property type="match status" value="2"/>
</dbReference>
<feature type="transmembrane region" description="Helical" evidence="9">
    <location>
        <begin position="63"/>
        <end position="86"/>
    </location>
</feature>
<keyword evidence="2" id="KW-0813">Transport</keyword>
<keyword evidence="5" id="KW-0406">Ion transport</keyword>
<dbReference type="GO" id="GO:0005886">
    <property type="term" value="C:plasma membrane"/>
    <property type="evidence" value="ECO:0007669"/>
    <property type="project" value="TreeGrafter"/>
</dbReference>
<evidence type="ECO:0000313" key="11">
    <source>
        <dbReference type="EMBL" id="KZP28827.1"/>
    </source>
</evidence>
<evidence type="ECO:0000256" key="2">
    <source>
        <dbReference type="ARBA" id="ARBA00022448"/>
    </source>
</evidence>
<feature type="transmembrane region" description="Helical" evidence="9">
    <location>
        <begin position="373"/>
        <end position="399"/>
    </location>
</feature>
<dbReference type="GO" id="GO:0030322">
    <property type="term" value="P:stabilization of membrane potential"/>
    <property type="evidence" value="ECO:0007669"/>
    <property type="project" value="TreeGrafter"/>
</dbReference>
<keyword evidence="4 9" id="KW-1133">Transmembrane helix</keyword>
<dbReference type="GO" id="GO:0022841">
    <property type="term" value="F:potassium ion leak channel activity"/>
    <property type="evidence" value="ECO:0007669"/>
    <property type="project" value="TreeGrafter"/>
</dbReference>
<organism evidence="11 12">
    <name type="scientific">Athelia psychrophila</name>
    <dbReference type="NCBI Taxonomy" id="1759441"/>
    <lineage>
        <taxon>Eukaryota</taxon>
        <taxon>Fungi</taxon>
        <taxon>Dikarya</taxon>
        <taxon>Basidiomycota</taxon>
        <taxon>Agaricomycotina</taxon>
        <taxon>Agaricomycetes</taxon>
        <taxon>Agaricomycetidae</taxon>
        <taxon>Atheliales</taxon>
        <taxon>Atheliaceae</taxon>
        <taxon>Athelia</taxon>
    </lineage>
</organism>
<evidence type="ECO:0000256" key="6">
    <source>
        <dbReference type="ARBA" id="ARBA00023136"/>
    </source>
</evidence>
<feature type="compositionally biased region" description="Low complexity" evidence="8">
    <location>
        <begin position="513"/>
        <end position="524"/>
    </location>
</feature>
<gene>
    <name evidence="11" type="ORF">FIBSPDRAFT_816620</name>
</gene>
<feature type="transmembrane region" description="Helical" evidence="9">
    <location>
        <begin position="180"/>
        <end position="198"/>
    </location>
</feature>
<evidence type="ECO:0000256" key="4">
    <source>
        <dbReference type="ARBA" id="ARBA00022989"/>
    </source>
</evidence>
<keyword evidence="7 11" id="KW-0407">Ion channel</keyword>
<sequence length="735" mass="82368">MVATVVTDLVQVLNPAKQRKSYREWAKIAPLLAALIAPVTSLLDIPALTQNWYSQYGSPVKDFTASIVLSAIGLAFNLFANGLLVVRFSADGKYWELATKVSLGCWIAKTILAVTNLAIFGIFSRNAAGFHYEEGFWCAVVSVCGAGIISLLLLFHYIFQGANRGTDDEAKKIRVSGRHFMLSIISLTTLLALEALIFSKIEGWAYLDGIYFSVVSMLTIGFGDFEPTQTATRILLFPFAVLTIAQLANQVGMIIEFFGQRSEARKTTWRLRYEALQDANDDARRNSDKHNPGGSLKKEVDWLTAQARREQNLSEMYDLAWSLATLIVFWLLGGLIFSHLEGWPYGDGVYFCYVIFLAIGYGDFEPGSAAGRVVFIVYSLMAVPVVASFAVQTVTRILGTFSARRLEQREAQRLRDDHPRAQKNKYLSHAELCLMQHRTMSLQEEEGRMRGGRARTAGGGDVRDMRDMRDGLSAGKQKENDEREETGRDQVRAASGDKDVDVETPDSRTSLVRSARGSPASRARTLSLPAPDGENAADDATVETGDRASPVQSQSQTEELEEERALKDMDKILVKRVLQLAVELETQARILLLHALPKGSDAEVLLRADARLQHREVNKLNLEDPDSKMRPEGLVDITEQENRDIDIEDRVRRYRELFAALLATGSKLQRLEGVEQLVWERRTKRERQLAEEEAEPHPESRGRMKEVHDRENMADDERERKEAKEFTEGDASGQV</sequence>
<evidence type="ECO:0000256" key="8">
    <source>
        <dbReference type="SAM" id="MobiDB-lite"/>
    </source>
</evidence>
<evidence type="ECO:0000313" key="12">
    <source>
        <dbReference type="Proteomes" id="UP000076532"/>
    </source>
</evidence>
<dbReference type="STRING" id="436010.A0A166RZE6"/>
<dbReference type="InterPro" id="IPR013099">
    <property type="entry name" value="K_chnl_dom"/>
</dbReference>
<dbReference type="InterPro" id="IPR003280">
    <property type="entry name" value="2pore_dom_K_chnl"/>
</dbReference>
<name>A0A166RZE6_9AGAM</name>